<dbReference type="HAMAP" id="MF_02227">
    <property type="entry name" value="RPE"/>
    <property type="match status" value="1"/>
</dbReference>
<comment type="cofactor">
    <cofactor evidence="3">
        <name>Co(2+)</name>
        <dbReference type="ChEBI" id="CHEBI:48828"/>
    </cofactor>
</comment>
<evidence type="ECO:0000256" key="1">
    <source>
        <dbReference type="ARBA" id="ARBA00001782"/>
    </source>
</evidence>
<dbReference type="EC" id="5.1.3.1" evidence="7 10"/>
<dbReference type="CDD" id="cd00429">
    <property type="entry name" value="RPE"/>
    <property type="match status" value="1"/>
</dbReference>
<comment type="cofactor">
    <cofactor evidence="5">
        <name>Fe(2+)</name>
        <dbReference type="ChEBI" id="CHEBI:29033"/>
    </cofactor>
</comment>
<evidence type="ECO:0000256" key="11">
    <source>
        <dbReference type="PIRNR" id="PIRNR001461"/>
    </source>
</evidence>
<feature type="binding site" evidence="14">
    <location>
        <position position="175"/>
    </location>
    <ligand>
        <name>substrate</name>
    </ligand>
</feature>
<comment type="cofactor">
    <cofactor evidence="4">
        <name>Zn(2+)</name>
        <dbReference type="ChEBI" id="CHEBI:29105"/>
    </cofactor>
</comment>
<evidence type="ECO:0000256" key="2">
    <source>
        <dbReference type="ARBA" id="ARBA00001936"/>
    </source>
</evidence>
<dbReference type="EMBL" id="BJUY01000017">
    <property type="protein sequence ID" value="GEK91703.1"/>
    <property type="molecule type" value="Genomic_DNA"/>
</dbReference>
<feature type="binding site" evidence="10 13">
    <location>
        <position position="31"/>
    </location>
    <ligand>
        <name>a divalent metal cation</name>
        <dbReference type="ChEBI" id="CHEBI:60240"/>
    </ligand>
</feature>
<evidence type="ECO:0000256" key="7">
    <source>
        <dbReference type="ARBA" id="ARBA00013188"/>
    </source>
</evidence>
<feature type="active site" description="Proton donor" evidence="10 12">
    <location>
        <position position="173"/>
    </location>
</feature>
<sequence>MKIAPSILSADFANLKEDIEKVEDGGADWIHVDSMDGHFVPNLTFGSNIVKAIRPHTELPIDCHLMVENPEDYIKGFAEAGADYISIQYESTKHVHRALQLIKKSDVKAGIVINPATPVSLVEDILSIVDMVLVMTVNPGFGGQSFIPETVNKIRQLDQWKKDKGHDFLIQVDGGINDSTIKVCADAGAEVCVAGSYIYNSKDPKARIQKLKNAVKNEN</sequence>
<feature type="binding site" evidence="10 13">
    <location>
        <position position="64"/>
    </location>
    <ligand>
        <name>a divalent metal cation</name>
        <dbReference type="ChEBI" id="CHEBI:60240"/>
    </ligand>
</feature>
<feature type="active site" description="Proton acceptor" evidence="10 12">
    <location>
        <position position="33"/>
    </location>
</feature>
<feature type="binding site" evidence="10 14">
    <location>
        <begin position="140"/>
        <end position="143"/>
    </location>
    <ligand>
        <name>substrate</name>
    </ligand>
</feature>
<dbReference type="PROSITE" id="PS01086">
    <property type="entry name" value="RIBUL_P_3_EPIMER_2"/>
    <property type="match status" value="1"/>
</dbReference>
<feature type="binding site" evidence="10 14">
    <location>
        <begin position="195"/>
        <end position="196"/>
    </location>
    <ligand>
        <name>substrate</name>
    </ligand>
</feature>
<evidence type="ECO:0000256" key="6">
    <source>
        <dbReference type="ARBA" id="ARBA00009541"/>
    </source>
</evidence>
<dbReference type="OrthoDB" id="1645589at2"/>
<comment type="function">
    <text evidence="10">Catalyzes the reversible epimerization of D-ribulose 5-phosphate to D-xylulose 5-phosphate.</text>
</comment>
<dbReference type="InterPro" id="IPR011060">
    <property type="entry name" value="RibuloseP-bd_barrel"/>
</dbReference>
<comment type="catalytic activity">
    <reaction evidence="1 10 11">
        <text>D-ribulose 5-phosphate = D-xylulose 5-phosphate</text>
        <dbReference type="Rhea" id="RHEA:13677"/>
        <dbReference type="ChEBI" id="CHEBI:57737"/>
        <dbReference type="ChEBI" id="CHEBI:58121"/>
        <dbReference type="EC" id="5.1.3.1"/>
    </reaction>
</comment>
<feature type="binding site" evidence="10 13">
    <location>
        <position position="33"/>
    </location>
    <ligand>
        <name>a divalent metal cation</name>
        <dbReference type="ChEBI" id="CHEBI:60240"/>
    </ligand>
</feature>
<dbReference type="InterPro" id="IPR000056">
    <property type="entry name" value="Ribul_P_3_epim-like"/>
</dbReference>
<evidence type="ECO:0000256" key="12">
    <source>
        <dbReference type="PIRSR" id="PIRSR001461-1"/>
    </source>
</evidence>
<organism evidence="15 16">
    <name type="scientific">Alkalibacterium kapii</name>
    <dbReference type="NCBI Taxonomy" id="426704"/>
    <lineage>
        <taxon>Bacteria</taxon>
        <taxon>Bacillati</taxon>
        <taxon>Bacillota</taxon>
        <taxon>Bacilli</taxon>
        <taxon>Lactobacillales</taxon>
        <taxon>Carnobacteriaceae</taxon>
        <taxon>Alkalibacterium</taxon>
    </lineage>
</organism>
<evidence type="ECO:0000256" key="10">
    <source>
        <dbReference type="HAMAP-Rule" id="MF_02227"/>
    </source>
</evidence>
<feature type="binding site" evidence="10 13">
    <location>
        <position position="173"/>
    </location>
    <ligand>
        <name>a divalent metal cation</name>
        <dbReference type="ChEBI" id="CHEBI:60240"/>
    </ligand>
</feature>
<evidence type="ECO:0000256" key="3">
    <source>
        <dbReference type="ARBA" id="ARBA00001941"/>
    </source>
</evidence>
<evidence type="ECO:0000313" key="16">
    <source>
        <dbReference type="Proteomes" id="UP000321662"/>
    </source>
</evidence>
<comment type="cofactor">
    <cofactor evidence="10 13">
        <name>a divalent metal cation</name>
        <dbReference type="ChEBI" id="CHEBI:60240"/>
    </cofactor>
    <text evidence="10 13">Binds 1 divalent metal cation per subunit.</text>
</comment>
<dbReference type="RefSeq" id="WP_146924527.1">
    <property type="nucleotide sequence ID" value="NZ_BJUY01000017.1"/>
</dbReference>
<name>A0A511AWJ3_9LACT</name>
<dbReference type="InterPro" id="IPR026019">
    <property type="entry name" value="Ribul_P_3_epim"/>
</dbReference>
<comment type="pathway">
    <text evidence="10">Carbohydrate degradation.</text>
</comment>
<dbReference type="NCBIfam" id="NF004076">
    <property type="entry name" value="PRK05581.1-4"/>
    <property type="match status" value="1"/>
</dbReference>
<dbReference type="AlphaFoldDB" id="A0A511AWJ3"/>
<evidence type="ECO:0000256" key="8">
    <source>
        <dbReference type="ARBA" id="ARBA00022723"/>
    </source>
</evidence>
<dbReference type="GO" id="GO:0004750">
    <property type="term" value="F:D-ribulose-phosphate 3-epimerase activity"/>
    <property type="evidence" value="ECO:0007669"/>
    <property type="project" value="UniProtKB-UniRule"/>
</dbReference>
<accession>A0A511AWJ3</accession>
<dbReference type="Pfam" id="PF00834">
    <property type="entry name" value="Ribul_P_3_epim"/>
    <property type="match status" value="1"/>
</dbReference>
<dbReference type="PANTHER" id="PTHR11749">
    <property type="entry name" value="RIBULOSE-5-PHOSPHATE-3-EPIMERASE"/>
    <property type="match status" value="1"/>
</dbReference>
<proteinExistence type="inferred from homology"/>
<evidence type="ECO:0000256" key="13">
    <source>
        <dbReference type="PIRSR" id="PIRSR001461-2"/>
    </source>
</evidence>
<feature type="binding site" evidence="10 14">
    <location>
        <position position="64"/>
    </location>
    <ligand>
        <name>substrate</name>
    </ligand>
</feature>
<dbReference type="FunFam" id="3.20.20.70:FF:000004">
    <property type="entry name" value="Ribulose-phosphate 3-epimerase"/>
    <property type="match status" value="1"/>
</dbReference>
<keyword evidence="13" id="KW-0862">Zinc</keyword>
<dbReference type="NCBIfam" id="TIGR01163">
    <property type="entry name" value="rpe"/>
    <property type="match status" value="1"/>
</dbReference>
<dbReference type="GO" id="GO:0005737">
    <property type="term" value="C:cytoplasm"/>
    <property type="evidence" value="ECO:0007669"/>
    <property type="project" value="UniProtKB-ARBA"/>
</dbReference>
<comment type="cofactor">
    <cofactor evidence="2">
        <name>Mn(2+)</name>
        <dbReference type="ChEBI" id="CHEBI:29035"/>
    </cofactor>
</comment>
<evidence type="ECO:0000256" key="9">
    <source>
        <dbReference type="ARBA" id="ARBA00023235"/>
    </source>
</evidence>
<dbReference type="GO" id="GO:0046872">
    <property type="term" value="F:metal ion binding"/>
    <property type="evidence" value="ECO:0007669"/>
    <property type="project" value="UniProtKB-UniRule"/>
</dbReference>
<feature type="binding site" evidence="10">
    <location>
        <begin position="173"/>
        <end position="175"/>
    </location>
    <ligand>
        <name>substrate</name>
    </ligand>
</feature>
<evidence type="ECO:0000256" key="5">
    <source>
        <dbReference type="ARBA" id="ARBA00001954"/>
    </source>
</evidence>
<keyword evidence="9 10" id="KW-0413">Isomerase</keyword>
<evidence type="ECO:0000256" key="14">
    <source>
        <dbReference type="PIRSR" id="PIRSR001461-3"/>
    </source>
</evidence>
<keyword evidence="8 10" id="KW-0479">Metal-binding</keyword>
<dbReference type="GO" id="GO:0019323">
    <property type="term" value="P:pentose catabolic process"/>
    <property type="evidence" value="ECO:0007669"/>
    <property type="project" value="UniProtKB-UniRule"/>
</dbReference>
<comment type="caution">
    <text evidence="15">The sequence shown here is derived from an EMBL/GenBank/DDBJ whole genome shotgun (WGS) entry which is preliminary data.</text>
</comment>
<evidence type="ECO:0000313" key="15">
    <source>
        <dbReference type="EMBL" id="GEK91703.1"/>
    </source>
</evidence>
<protein>
    <recommendedName>
        <fullName evidence="7 10">Ribulose-phosphate 3-epimerase</fullName>
        <ecNumber evidence="7 10">5.1.3.1</ecNumber>
    </recommendedName>
</protein>
<dbReference type="InterPro" id="IPR013785">
    <property type="entry name" value="Aldolase_TIM"/>
</dbReference>
<feature type="binding site" evidence="10 14">
    <location>
        <position position="6"/>
    </location>
    <ligand>
        <name>substrate</name>
    </ligand>
</feature>
<gene>
    <name evidence="10 15" type="primary">rpe</name>
    <name evidence="15" type="ORF">AKA01nite_13250</name>
</gene>
<keyword evidence="13" id="KW-0170">Cobalt</keyword>
<dbReference type="PIRSF" id="PIRSF001461">
    <property type="entry name" value="RPE"/>
    <property type="match status" value="1"/>
</dbReference>
<keyword evidence="13" id="KW-0464">Manganese</keyword>
<evidence type="ECO:0000256" key="4">
    <source>
        <dbReference type="ARBA" id="ARBA00001947"/>
    </source>
</evidence>
<keyword evidence="16" id="KW-1185">Reference proteome</keyword>
<dbReference type="Gene3D" id="3.20.20.70">
    <property type="entry name" value="Aldolase class I"/>
    <property type="match status" value="1"/>
</dbReference>
<reference evidence="15 16" key="1">
    <citation type="submission" date="2019-07" db="EMBL/GenBank/DDBJ databases">
        <title>Whole genome shotgun sequence of Alkalibacterium kapii NBRC 103247.</title>
        <authorList>
            <person name="Hosoyama A."/>
            <person name="Uohara A."/>
            <person name="Ohji S."/>
            <person name="Ichikawa N."/>
        </authorList>
    </citation>
    <scope>NUCLEOTIDE SEQUENCE [LARGE SCALE GENOMIC DNA]</scope>
    <source>
        <strain evidence="15 16">NBRC 103247</strain>
    </source>
</reference>
<dbReference type="GO" id="GO:0006098">
    <property type="term" value="P:pentose-phosphate shunt"/>
    <property type="evidence" value="ECO:0007669"/>
    <property type="project" value="UniProtKB-UniRule"/>
</dbReference>
<dbReference type="Proteomes" id="UP000321662">
    <property type="component" value="Unassembled WGS sequence"/>
</dbReference>
<dbReference type="SUPFAM" id="SSF51366">
    <property type="entry name" value="Ribulose-phoshate binding barrel"/>
    <property type="match status" value="1"/>
</dbReference>
<keyword evidence="10 11" id="KW-0119">Carbohydrate metabolism</keyword>
<comment type="similarity">
    <text evidence="6 10 11">Belongs to the ribulose-phosphate 3-epimerase family.</text>
</comment>